<sequence length="189" mass="20707">MKKTLWLLWFLPLFVNAQTVEVNPVDIIYGDKIIHGRHQVVQNSSASVAVIPAEKPKLELEPNVVFSASGQGLSYLEEGAVSVREQAIYEEVNKRTDEAPFTVLFTGNIPEVIQEKRLRMMPKIGIFGDQLKKAESGKASESEVGEDVAPDTGEFSAISPSGEQLPSVNESEVSEPLTEAEKLERLIGG</sequence>
<protein>
    <submittedName>
        <fullName evidence="3">Uncharacterized protein</fullName>
    </submittedName>
</protein>
<evidence type="ECO:0000256" key="1">
    <source>
        <dbReference type="SAM" id="MobiDB-lite"/>
    </source>
</evidence>
<dbReference type="Proteomes" id="UP000628710">
    <property type="component" value="Unassembled WGS sequence"/>
</dbReference>
<feature type="region of interest" description="Disordered" evidence="1">
    <location>
        <begin position="137"/>
        <end position="189"/>
    </location>
</feature>
<organism evidence="3 4">
    <name type="scientific">Marinomonas transparens</name>
    <dbReference type="NCBI Taxonomy" id="2795388"/>
    <lineage>
        <taxon>Bacteria</taxon>
        <taxon>Pseudomonadati</taxon>
        <taxon>Pseudomonadota</taxon>
        <taxon>Gammaproteobacteria</taxon>
        <taxon>Oceanospirillales</taxon>
        <taxon>Oceanospirillaceae</taxon>
        <taxon>Marinomonas</taxon>
    </lineage>
</organism>
<comment type="caution">
    <text evidence="3">The sequence shown here is derived from an EMBL/GenBank/DDBJ whole genome shotgun (WGS) entry which is preliminary data.</text>
</comment>
<evidence type="ECO:0000313" key="3">
    <source>
        <dbReference type="EMBL" id="MBJ7538504.1"/>
    </source>
</evidence>
<feature type="chain" id="PRO_5037899612" evidence="2">
    <location>
        <begin position="18"/>
        <end position="189"/>
    </location>
</feature>
<accession>A0A934JWI1</accession>
<reference evidence="3" key="1">
    <citation type="submission" date="2020-12" db="EMBL/GenBank/DDBJ databases">
        <title>Marinomonas arctica sp. nov., a psychrotolerant bacterium isolated from the Arctic.</title>
        <authorList>
            <person name="Zhang Y."/>
        </authorList>
    </citation>
    <scope>NUCLEOTIDE SEQUENCE</scope>
    <source>
        <strain evidence="3">C1424</strain>
    </source>
</reference>
<gene>
    <name evidence="3" type="ORF">I8J31_12535</name>
</gene>
<keyword evidence="4" id="KW-1185">Reference proteome</keyword>
<feature type="compositionally biased region" description="Basic and acidic residues" evidence="1">
    <location>
        <begin position="179"/>
        <end position="189"/>
    </location>
</feature>
<feature type="signal peptide" evidence="2">
    <location>
        <begin position="1"/>
        <end position="17"/>
    </location>
</feature>
<feature type="compositionally biased region" description="Polar residues" evidence="1">
    <location>
        <begin position="158"/>
        <end position="171"/>
    </location>
</feature>
<dbReference type="RefSeq" id="WP_199468907.1">
    <property type="nucleotide sequence ID" value="NZ_JAEMNX010000014.1"/>
</dbReference>
<keyword evidence="2" id="KW-0732">Signal</keyword>
<proteinExistence type="predicted"/>
<dbReference type="EMBL" id="JAEMNX010000014">
    <property type="protein sequence ID" value="MBJ7538504.1"/>
    <property type="molecule type" value="Genomic_DNA"/>
</dbReference>
<dbReference type="AlphaFoldDB" id="A0A934JWI1"/>
<evidence type="ECO:0000313" key="4">
    <source>
        <dbReference type="Proteomes" id="UP000628710"/>
    </source>
</evidence>
<name>A0A934JWI1_9GAMM</name>
<evidence type="ECO:0000256" key="2">
    <source>
        <dbReference type="SAM" id="SignalP"/>
    </source>
</evidence>